<feature type="compositionally biased region" description="Acidic residues" evidence="1">
    <location>
        <begin position="108"/>
        <end position="118"/>
    </location>
</feature>
<sequence length="247" mass="27926">WPKRALSESDSRIFSRSISDDCYVGYYGTSSLESPGILLDCFEYDNGDDFSIDDLMKPKKCVTFSDKQATFVFRPGSSILGRRQKNQKKAKKKKEREIRKMISSLEQLDNDDDDDDNDGDNRRRQRLSLVNDLRKAIELQRYVGIAAKNNIGVDDDDDDLDSLCSSSSVASNSSGCDDTTSASDCSSADEMSTTAILGSNSQLNPYEDEINQNDDRQKSKRKNRRRRNRKNKLSMRTLLETGGYDSD</sequence>
<comment type="caution">
    <text evidence="2">The sequence shown here is derived from an EMBL/GenBank/DDBJ whole genome shotgun (WGS) entry which is preliminary data.</text>
</comment>
<proteinExistence type="predicted"/>
<feature type="compositionally biased region" description="Polar residues" evidence="1">
    <location>
        <begin position="190"/>
        <end position="204"/>
    </location>
</feature>
<dbReference type="Proteomes" id="UP000194236">
    <property type="component" value="Unassembled WGS sequence"/>
</dbReference>
<evidence type="ECO:0000256" key="1">
    <source>
        <dbReference type="SAM" id="MobiDB-lite"/>
    </source>
</evidence>
<feature type="region of interest" description="Disordered" evidence="1">
    <location>
        <begin position="165"/>
        <end position="247"/>
    </location>
</feature>
<evidence type="ECO:0000313" key="3">
    <source>
        <dbReference type="Proteomes" id="UP000194236"/>
    </source>
</evidence>
<feature type="compositionally biased region" description="Low complexity" evidence="1">
    <location>
        <begin position="165"/>
        <end position="189"/>
    </location>
</feature>
<gene>
    <name evidence="2" type="ORF">BLA29_008343</name>
</gene>
<accession>A0A1Y3APJ2</accession>
<organism evidence="2 3">
    <name type="scientific">Euroglyphus maynei</name>
    <name type="common">Mayne's house dust mite</name>
    <dbReference type="NCBI Taxonomy" id="6958"/>
    <lineage>
        <taxon>Eukaryota</taxon>
        <taxon>Metazoa</taxon>
        <taxon>Ecdysozoa</taxon>
        <taxon>Arthropoda</taxon>
        <taxon>Chelicerata</taxon>
        <taxon>Arachnida</taxon>
        <taxon>Acari</taxon>
        <taxon>Acariformes</taxon>
        <taxon>Sarcoptiformes</taxon>
        <taxon>Astigmata</taxon>
        <taxon>Psoroptidia</taxon>
        <taxon>Analgoidea</taxon>
        <taxon>Pyroglyphidae</taxon>
        <taxon>Pyroglyphinae</taxon>
        <taxon>Euroglyphus</taxon>
    </lineage>
</organism>
<dbReference type="OrthoDB" id="6516985at2759"/>
<reference evidence="2 3" key="1">
    <citation type="submission" date="2017-03" db="EMBL/GenBank/DDBJ databases">
        <title>Genome Survey of Euroglyphus maynei.</title>
        <authorList>
            <person name="Arlian L.G."/>
            <person name="Morgan M.S."/>
            <person name="Rider S.D."/>
        </authorList>
    </citation>
    <scope>NUCLEOTIDE SEQUENCE [LARGE SCALE GENOMIC DNA]</scope>
    <source>
        <strain evidence="2">Arlian Lab</strain>
        <tissue evidence="2">Whole body</tissue>
    </source>
</reference>
<feature type="compositionally biased region" description="Basic residues" evidence="1">
    <location>
        <begin position="218"/>
        <end position="233"/>
    </location>
</feature>
<dbReference type="EMBL" id="MUJZ01069974">
    <property type="protein sequence ID" value="OTF69533.1"/>
    <property type="molecule type" value="Genomic_DNA"/>
</dbReference>
<feature type="region of interest" description="Disordered" evidence="1">
    <location>
        <begin position="104"/>
        <end position="123"/>
    </location>
</feature>
<evidence type="ECO:0000313" key="2">
    <source>
        <dbReference type="EMBL" id="OTF69533.1"/>
    </source>
</evidence>
<protein>
    <submittedName>
        <fullName evidence="2">Uncharacterized protein</fullName>
    </submittedName>
</protein>
<dbReference type="AlphaFoldDB" id="A0A1Y3APJ2"/>
<name>A0A1Y3APJ2_EURMA</name>
<feature type="non-terminal residue" evidence="2">
    <location>
        <position position="1"/>
    </location>
</feature>
<keyword evidence="3" id="KW-1185">Reference proteome</keyword>